<proteinExistence type="predicted"/>
<dbReference type="GO" id="GO:0003677">
    <property type="term" value="F:DNA binding"/>
    <property type="evidence" value="ECO:0007669"/>
    <property type="project" value="InterPro"/>
</dbReference>
<dbReference type="PANTHER" id="PTHR16305:SF35">
    <property type="entry name" value="TRANSCRIPTIONAL ACTIVATOR DOMAIN"/>
    <property type="match status" value="1"/>
</dbReference>
<dbReference type="PROSITE" id="PS50043">
    <property type="entry name" value="HTH_LUXR_2"/>
    <property type="match status" value="1"/>
</dbReference>
<dbReference type="Pfam" id="PF00196">
    <property type="entry name" value="GerE"/>
    <property type="match status" value="1"/>
</dbReference>
<keyword evidence="2" id="KW-0067">ATP-binding</keyword>
<evidence type="ECO:0000313" key="5">
    <source>
        <dbReference type="EMBL" id="PNE31067.1"/>
    </source>
</evidence>
<dbReference type="PANTHER" id="PTHR16305">
    <property type="entry name" value="TESTICULAR SOLUBLE ADENYLYL CYCLASE"/>
    <property type="match status" value="1"/>
</dbReference>
<evidence type="ECO:0000256" key="3">
    <source>
        <dbReference type="SAM" id="MobiDB-lite"/>
    </source>
</evidence>
<evidence type="ECO:0000256" key="2">
    <source>
        <dbReference type="ARBA" id="ARBA00022840"/>
    </source>
</evidence>
<sequence>MSDKGKETPRFLVGRSAELATLARHAEGARREGARAVLVRGPAGIGRTSLLAAFADRSAAAGGAVRYCAGSEQAEDGRRVLGRLLGQDPHALPEPAATLPGTPAAHAAYAFHRRFHRHLAGLLAAGPLTLVVDDAQWCDEASLRSVDFVLRRATALPLLVLFAQRTECHGPGTDMLAEFLAQGRCATLDLGPLTRADTARMAVRTLGRPADESFLRHCAEISGGNPARLVRLLTGVSAAGLGPDAAGTRHLRRTGDAVLAESVTAHLAGCPGPERAVAQALAVLGRSCSDPLAALSGVTGRRLTEALDALRRNGVVDGPPEDTAGGPTGGVVRPAAGHPVVTMRDAVRDAVLAGLPAARLESLRARAARVLNDAGRPAADVADQLLLLKELAEPWMLAVLRDAAAEAPDRDTSRAAIRYLRRALDADLTGTQRQVVRIELARASAPVAPATALCHLRQALADATTPGERAPIAVEYGMTALGTRDAPDAVRVLGEALTALQPEPGTDPADTELRTSVAATLLVTAVNEKAALAGVQERAAAWPVPPGDSPAERRLLSGMGVLAALDGRPARQAVALARRALKVEEPAPVGWWVFGASLVLGIADETDEALTGLGRVLSSSWDRYEPGLHMAALSGRSVVRHSIGDVGGAAVDARAAVDLAETVRGPSSPLPYIALGSALLSQGQLERAETALAHGGRRGVDRRIWEWHHHLYTLGRVRRERGDLDGALELWQRCGRSLEEAGVTNPVLAPWWLPTASVLVQLGRRSEAAAVAEGAQERVRRWGTPRGIGLGLLAAGVVADGRARLDLLAEAVDALAASPARLEQAKAQYQLGYELLRHEDTRGARRHLRGAIELATRCGYHILGGLARKLLVAAGGRMPQLAASPVDSLTDSERRVADLARRGVSNKEIADALFVTPRTVEMHLTNVYRKLDVRGRAELPRSLGAPGPLSPRPPERVGPPAGAHAPGR</sequence>
<gene>
    <name evidence="5" type="ORF">AF335_26620</name>
</gene>
<dbReference type="EMBL" id="LGUI01000010">
    <property type="protein sequence ID" value="PNE31067.1"/>
    <property type="molecule type" value="Genomic_DNA"/>
</dbReference>
<dbReference type="PRINTS" id="PR00038">
    <property type="entry name" value="HTHLUXR"/>
</dbReference>
<dbReference type="SUPFAM" id="SSF48452">
    <property type="entry name" value="TPR-like"/>
    <property type="match status" value="1"/>
</dbReference>
<feature type="domain" description="HTH luxR-type" evidence="4">
    <location>
        <begin position="882"/>
        <end position="947"/>
    </location>
</feature>
<dbReference type="Gene3D" id="1.10.10.10">
    <property type="entry name" value="Winged helix-like DNA-binding domain superfamily/Winged helix DNA-binding domain"/>
    <property type="match status" value="1"/>
</dbReference>
<evidence type="ECO:0000259" key="4">
    <source>
        <dbReference type="PROSITE" id="PS50043"/>
    </source>
</evidence>
<accession>A0A2N8NQM3</accession>
<dbReference type="InterPro" id="IPR041664">
    <property type="entry name" value="AAA_16"/>
</dbReference>
<dbReference type="Proteomes" id="UP000235945">
    <property type="component" value="Unassembled WGS sequence"/>
</dbReference>
<protein>
    <recommendedName>
        <fullName evidence="4">HTH luxR-type domain-containing protein</fullName>
    </recommendedName>
</protein>
<feature type="region of interest" description="Disordered" evidence="3">
    <location>
        <begin position="939"/>
        <end position="968"/>
    </location>
</feature>
<dbReference type="GO" id="GO:0006355">
    <property type="term" value="P:regulation of DNA-templated transcription"/>
    <property type="evidence" value="ECO:0007669"/>
    <property type="project" value="InterPro"/>
</dbReference>
<dbReference type="PROSITE" id="PS00622">
    <property type="entry name" value="HTH_LUXR_1"/>
    <property type="match status" value="1"/>
</dbReference>
<reference evidence="6" key="1">
    <citation type="submission" date="2015-07" db="EMBL/GenBank/DDBJ databases">
        <authorList>
            <person name="Graham D.E."/>
            <person name="Giannone R.J."/>
            <person name="Gulvik C.A."/>
            <person name="Hettich R.L."/>
            <person name="Klingeman D.M."/>
            <person name="Mahan K.M."/>
            <person name="Parry R.J."/>
            <person name="Spain J.C."/>
        </authorList>
    </citation>
    <scope>NUCLEOTIDE SEQUENCE [LARGE SCALE GENOMIC DNA]</scope>
    <source>
        <strain evidence="6">ATCC 27428</strain>
    </source>
</reference>
<dbReference type="InterPro" id="IPR011990">
    <property type="entry name" value="TPR-like_helical_dom_sf"/>
</dbReference>
<evidence type="ECO:0000313" key="6">
    <source>
        <dbReference type="Proteomes" id="UP000235945"/>
    </source>
</evidence>
<dbReference type="GO" id="GO:0005524">
    <property type="term" value="F:ATP binding"/>
    <property type="evidence" value="ECO:0007669"/>
    <property type="project" value="UniProtKB-KW"/>
</dbReference>
<dbReference type="SMART" id="SM00421">
    <property type="entry name" value="HTH_LUXR"/>
    <property type="match status" value="1"/>
</dbReference>
<dbReference type="InterPro" id="IPR036388">
    <property type="entry name" value="WH-like_DNA-bd_sf"/>
</dbReference>
<dbReference type="InterPro" id="IPR000792">
    <property type="entry name" value="Tscrpt_reg_LuxR_C"/>
</dbReference>
<dbReference type="GO" id="GO:0004016">
    <property type="term" value="F:adenylate cyclase activity"/>
    <property type="evidence" value="ECO:0007669"/>
    <property type="project" value="TreeGrafter"/>
</dbReference>
<dbReference type="CDD" id="cd06170">
    <property type="entry name" value="LuxR_C_like"/>
    <property type="match status" value="1"/>
</dbReference>
<dbReference type="Pfam" id="PF13191">
    <property type="entry name" value="AAA_16"/>
    <property type="match status" value="1"/>
</dbReference>
<dbReference type="InterPro" id="IPR027417">
    <property type="entry name" value="P-loop_NTPase"/>
</dbReference>
<dbReference type="Gene3D" id="3.40.50.300">
    <property type="entry name" value="P-loop containing nucleotide triphosphate hydrolases"/>
    <property type="match status" value="1"/>
</dbReference>
<dbReference type="AlphaFoldDB" id="A0A2N8NQM3"/>
<dbReference type="InterPro" id="IPR016032">
    <property type="entry name" value="Sig_transdc_resp-reg_C-effctor"/>
</dbReference>
<comment type="caution">
    <text evidence="5">The sequence shown here is derived from an EMBL/GenBank/DDBJ whole genome shotgun (WGS) entry which is preliminary data.</text>
</comment>
<keyword evidence="6" id="KW-1185">Reference proteome</keyword>
<name>A0A2N8NQM3_STREU</name>
<dbReference type="Gene3D" id="1.25.40.10">
    <property type="entry name" value="Tetratricopeptide repeat domain"/>
    <property type="match status" value="1"/>
</dbReference>
<keyword evidence="1" id="KW-0547">Nucleotide-binding</keyword>
<dbReference type="GO" id="GO:0005737">
    <property type="term" value="C:cytoplasm"/>
    <property type="evidence" value="ECO:0007669"/>
    <property type="project" value="TreeGrafter"/>
</dbReference>
<dbReference type="SUPFAM" id="SSF46894">
    <property type="entry name" value="C-terminal effector domain of the bipartite response regulators"/>
    <property type="match status" value="1"/>
</dbReference>
<feature type="region of interest" description="Disordered" evidence="3">
    <location>
        <begin position="313"/>
        <end position="334"/>
    </location>
</feature>
<dbReference type="SUPFAM" id="SSF52540">
    <property type="entry name" value="P-loop containing nucleoside triphosphate hydrolases"/>
    <property type="match status" value="1"/>
</dbReference>
<evidence type="ECO:0000256" key="1">
    <source>
        <dbReference type="ARBA" id="ARBA00022741"/>
    </source>
</evidence>
<organism evidence="5 6">
    <name type="scientific">Streptomyces eurocidicus</name>
    <name type="common">Streptoverticillium eurocidicus</name>
    <dbReference type="NCBI Taxonomy" id="66423"/>
    <lineage>
        <taxon>Bacteria</taxon>
        <taxon>Bacillati</taxon>
        <taxon>Actinomycetota</taxon>
        <taxon>Actinomycetes</taxon>
        <taxon>Kitasatosporales</taxon>
        <taxon>Streptomycetaceae</taxon>
        <taxon>Streptomyces</taxon>
    </lineage>
</organism>